<keyword evidence="3" id="KW-1185">Reference proteome</keyword>
<keyword evidence="1" id="KW-0812">Transmembrane</keyword>
<dbReference type="InParanoid" id="A0A074ZFE5"/>
<gene>
    <name evidence="2" type="ORF">AUEXF2481DRAFT_591989</name>
</gene>
<keyword evidence="1" id="KW-1133">Transmembrane helix</keyword>
<dbReference type="GeneID" id="25369273"/>
<dbReference type="EMBL" id="KL584754">
    <property type="protein sequence ID" value="KEQ97336.1"/>
    <property type="molecule type" value="Genomic_DNA"/>
</dbReference>
<proteinExistence type="predicted"/>
<name>A0A074ZFE5_AURSE</name>
<keyword evidence="1" id="KW-0472">Membrane</keyword>
<dbReference type="HOGENOM" id="CLU_1570330_0_0_1"/>
<feature type="transmembrane region" description="Helical" evidence="1">
    <location>
        <begin position="9"/>
        <end position="34"/>
    </location>
</feature>
<dbReference type="RefSeq" id="XP_013346038.1">
    <property type="nucleotide sequence ID" value="XM_013490584.1"/>
</dbReference>
<protein>
    <submittedName>
        <fullName evidence="2">Uncharacterized protein</fullName>
    </submittedName>
</protein>
<organism evidence="2 3">
    <name type="scientific">Aureobasidium subglaciale (strain EXF-2481)</name>
    <name type="common">Aureobasidium pullulans var. subglaciale</name>
    <dbReference type="NCBI Taxonomy" id="1043005"/>
    <lineage>
        <taxon>Eukaryota</taxon>
        <taxon>Fungi</taxon>
        <taxon>Dikarya</taxon>
        <taxon>Ascomycota</taxon>
        <taxon>Pezizomycotina</taxon>
        <taxon>Dothideomycetes</taxon>
        <taxon>Dothideomycetidae</taxon>
        <taxon>Dothideales</taxon>
        <taxon>Saccotheciaceae</taxon>
        <taxon>Aureobasidium</taxon>
    </lineage>
</organism>
<sequence>MGSLYTYRLFYRSGIAILVCVSYGVCFGLIFVTLSAGGSSCSLAHLTPLLLSFSFFSSTTTAAKLAGQACAVPCVLSLLPVLLDLITCLDVCCWDFHSFAYSKYTKNILSLAHTLPESLALKHVSHSSAHWCLCFIWTGTQVALLWSEIQQPLVRLNLAISNRFRSYLHP</sequence>
<dbReference type="OrthoDB" id="10631425at2759"/>
<reference evidence="2 3" key="1">
    <citation type="journal article" date="2014" name="BMC Genomics">
        <title>Genome sequencing of four Aureobasidium pullulans varieties: biotechnological potential, stress tolerance, and description of new species.</title>
        <authorList>
            <person name="Gostin Ar C."/>
            <person name="Ohm R.A."/>
            <person name="Kogej T."/>
            <person name="Sonjak S."/>
            <person name="Turk M."/>
            <person name="Zajc J."/>
            <person name="Zalar P."/>
            <person name="Grube M."/>
            <person name="Sun H."/>
            <person name="Han J."/>
            <person name="Sharma A."/>
            <person name="Chiniquy J."/>
            <person name="Ngan C.Y."/>
            <person name="Lipzen A."/>
            <person name="Barry K."/>
            <person name="Grigoriev I.V."/>
            <person name="Gunde-Cimerman N."/>
        </authorList>
    </citation>
    <scope>NUCLEOTIDE SEQUENCE [LARGE SCALE GENOMIC DNA]</scope>
    <source>
        <strain evidence="2 3">EXF-2481</strain>
    </source>
</reference>
<dbReference type="AlphaFoldDB" id="A0A074ZFE5"/>
<evidence type="ECO:0000256" key="1">
    <source>
        <dbReference type="SAM" id="Phobius"/>
    </source>
</evidence>
<accession>A0A074ZFE5</accession>
<evidence type="ECO:0000313" key="2">
    <source>
        <dbReference type="EMBL" id="KEQ97336.1"/>
    </source>
</evidence>
<evidence type="ECO:0000313" key="3">
    <source>
        <dbReference type="Proteomes" id="UP000030641"/>
    </source>
</evidence>
<dbReference type="Proteomes" id="UP000030641">
    <property type="component" value="Unassembled WGS sequence"/>
</dbReference>